<comment type="subcellular location">
    <subcellularLocation>
        <location evidence="1">Cell membrane</location>
    </subcellularLocation>
</comment>
<dbReference type="EMBL" id="SPMZ01000071">
    <property type="protein sequence ID" value="NMQ20965.1"/>
    <property type="molecule type" value="Genomic_DNA"/>
</dbReference>
<evidence type="ECO:0000256" key="2">
    <source>
        <dbReference type="ARBA" id="ARBA00022475"/>
    </source>
</evidence>
<evidence type="ECO:0000256" key="3">
    <source>
        <dbReference type="ARBA" id="ARBA00022676"/>
    </source>
</evidence>
<evidence type="ECO:0000256" key="1">
    <source>
        <dbReference type="ARBA" id="ARBA00004236"/>
    </source>
</evidence>
<dbReference type="Pfam" id="PF00535">
    <property type="entry name" value="Glycos_transf_2"/>
    <property type="match status" value="1"/>
</dbReference>
<accession>A0ABX1TNH1</accession>
<name>A0ABX1TNH1_9GAMM</name>
<dbReference type="Proteomes" id="UP000760480">
    <property type="component" value="Unassembled WGS sequence"/>
</dbReference>
<organism evidence="7 8">
    <name type="scientific">Candidatus Competibacter phosphatis</name>
    <dbReference type="NCBI Taxonomy" id="221280"/>
    <lineage>
        <taxon>Bacteria</taxon>
        <taxon>Pseudomonadati</taxon>
        <taxon>Pseudomonadota</taxon>
        <taxon>Gammaproteobacteria</taxon>
        <taxon>Candidatus Competibacteraceae</taxon>
        <taxon>Candidatus Competibacter</taxon>
    </lineage>
</organism>
<gene>
    <name evidence="7" type="ORF">E4P82_18265</name>
</gene>
<protein>
    <submittedName>
        <fullName evidence="7">Glycosyltransferase</fullName>
    </submittedName>
</protein>
<evidence type="ECO:0000256" key="5">
    <source>
        <dbReference type="ARBA" id="ARBA00023136"/>
    </source>
</evidence>
<feature type="domain" description="Glycosyltransferase 2-like" evidence="6">
    <location>
        <begin position="17"/>
        <end position="108"/>
    </location>
</feature>
<keyword evidence="2" id="KW-1003">Cell membrane</keyword>
<dbReference type="InterPro" id="IPR001173">
    <property type="entry name" value="Glyco_trans_2-like"/>
</dbReference>
<dbReference type="SUPFAM" id="SSF53448">
    <property type="entry name" value="Nucleotide-diphospho-sugar transferases"/>
    <property type="match status" value="1"/>
</dbReference>
<keyword evidence="3" id="KW-0328">Glycosyltransferase</keyword>
<dbReference type="PANTHER" id="PTHR43646:SF2">
    <property type="entry name" value="GLYCOSYLTRANSFERASE 2-LIKE DOMAIN-CONTAINING PROTEIN"/>
    <property type="match status" value="1"/>
</dbReference>
<keyword evidence="8" id="KW-1185">Reference proteome</keyword>
<proteinExistence type="predicted"/>
<dbReference type="Gene3D" id="3.90.550.10">
    <property type="entry name" value="Spore Coat Polysaccharide Biosynthesis Protein SpsA, Chain A"/>
    <property type="match status" value="1"/>
</dbReference>
<evidence type="ECO:0000313" key="7">
    <source>
        <dbReference type="EMBL" id="NMQ20965.1"/>
    </source>
</evidence>
<evidence type="ECO:0000313" key="8">
    <source>
        <dbReference type="Proteomes" id="UP000760480"/>
    </source>
</evidence>
<sequence length="137" mass="15273">MLLSCKRGICLESLSISFIIPALNEAENIGNTIKSIQYFMIKTGLDYEIIVIDNGSQDATVEIVKNLGVQVSVHVGGTIGHLRNIGADKAKGKVLIFLDADVVLTEHWGHQIHFVNDMLCNREKLFDWFALCTTRKQ</sequence>
<reference evidence="7 8" key="1">
    <citation type="submission" date="2019-03" db="EMBL/GenBank/DDBJ databases">
        <title>Metabolic reconstructions from genomes of highly enriched 'Candidatus Accumulibacter' and 'Candidatus Competibacter' bioreactor populations.</title>
        <authorList>
            <person name="Annavajhala M.K."/>
            <person name="Welles L."/>
            <person name="Abbas B."/>
            <person name="Sorokin D."/>
            <person name="Park H."/>
            <person name="Van Loosdrecht M."/>
            <person name="Chandran K."/>
        </authorList>
    </citation>
    <scope>NUCLEOTIDE SEQUENCE [LARGE SCALE GENOMIC DNA]</scope>
    <source>
        <strain evidence="7 8">SBR_G</strain>
    </source>
</reference>
<dbReference type="InterPro" id="IPR029044">
    <property type="entry name" value="Nucleotide-diphossugar_trans"/>
</dbReference>
<keyword evidence="5" id="KW-0472">Membrane</keyword>
<comment type="caution">
    <text evidence="7">The sequence shown here is derived from an EMBL/GenBank/DDBJ whole genome shotgun (WGS) entry which is preliminary data.</text>
</comment>
<dbReference type="PANTHER" id="PTHR43646">
    <property type="entry name" value="GLYCOSYLTRANSFERASE"/>
    <property type="match status" value="1"/>
</dbReference>
<keyword evidence="4" id="KW-0808">Transferase</keyword>
<evidence type="ECO:0000259" key="6">
    <source>
        <dbReference type="Pfam" id="PF00535"/>
    </source>
</evidence>
<evidence type="ECO:0000256" key="4">
    <source>
        <dbReference type="ARBA" id="ARBA00022679"/>
    </source>
</evidence>